<feature type="region of interest" description="Disordered" evidence="1">
    <location>
        <begin position="44"/>
        <end position="70"/>
    </location>
</feature>
<dbReference type="EMBL" id="AVOT02013935">
    <property type="protein sequence ID" value="MBW0496994.1"/>
    <property type="molecule type" value="Genomic_DNA"/>
</dbReference>
<keyword evidence="3" id="KW-1185">Reference proteome</keyword>
<gene>
    <name evidence="2" type="ORF">O181_036709</name>
</gene>
<evidence type="ECO:0000313" key="3">
    <source>
        <dbReference type="Proteomes" id="UP000765509"/>
    </source>
</evidence>
<proteinExistence type="predicted"/>
<evidence type="ECO:0000256" key="1">
    <source>
        <dbReference type="SAM" id="MobiDB-lite"/>
    </source>
</evidence>
<name>A0A9Q3D563_9BASI</name>
<protein>
    <submittedName>
        <fullName evidence="2">Uncharacterized protein</fullName>
    </submittedName>
</protein>
<dbReference type="AlphaFoldDB" id="A0A9Q3D563"/>
<dbReference type="Proteomes" id="UP000765509">
    <property type="component" value="Unassembled WGS sequence"/>
</dbReference>
<reference evidence="2" key="1">
    <citation type="submission" date="2021-03" db="EMBL/GenBank/DDBJ databases">
        <title>Draft genome sequence of rust myrtle Austropuccinia psidii MF-1, a brazilian biotype.</title>
        <authorList>
            <person name="Quecine M.C."/>
            <person name="Pachon D.M.R."/>
            <person name="Bonatelli M.L."/>
            <person name="Correr F.H."/>
            <person name="Franceschini L.M."/>
            <person name="Leite T.F."/>
            <person name="Margarido G.R.A."/>
            <person name="Almeida C.A."/>
            <person name="Ferrarezi J.A."/>
            <person name="Labate C.A."/>
        </authorList>
    </citation>
    <scope>NUCLEOTIDE SEQUENCE</scope>
    <source>
        <strain evidence="2">MF-1</strain>
    </source>
</reference>
<evidence type="ECO:0000313" key="2">
    <source>
        <dbReference type="EMBL" id="MBW0496994.1"/>
    </source>
</evidence>
<feature type="compositionally biased region" description="Polar residues" evidence="1">
    <location>
        <begin position="44"/>
        <end position="60"/>
    </location>
</feature>
<comment type="caution">
    <text evidence="2">The sequence shown here is derived from an EMBL/GenBank/DDBJ whole genome shotgun (WGS) entry which is preliminary data.</text>
</comment>
<organism evidence="2 3">
    <name type="scientific">Austropuccinia psidii MF-1</name>
    <dbReference type="NCBI Taxonomy" id="1389203"/>
    <lineage>
        <taxon>Eukaryota</taxon>
        <taxon>Fungi</taxon>
        <taxon>Dikarya</taxon>
        <taxon>Basidiomycota</taxon>
        <taxon>Pucciniomycotina</taxon>
        <taxon>Pucciniomycetes</taxon>
        <taxon>Pucciniales</taxon>
        <taxon>Sphaerophragmiaceae</taxon>
        <taxon>Austropuccinia</taxon>
    </lineage>
</organism>
<sequence length="70" mass="8130">MLTWRQTTPPRECTANEERWMDWVGNQPTRSREIVCKANLQFPAQQSASTTTRNNKQPISRQLRAPATDE</sequence>
<accession>A0A9Q3D563</accession>